<feature type="region of interest" description="Disordered" evidence="1">
    <location>
        <begin position="117"/>
        <end position="163"/>
    </location>
</feature>
<accession>A0ABP9SCQ5</accession>
<feature type="compositionally biased region" description="Low complexity" evidence="1">
    <location>
        <begin position="75"/>
        <end position="97"/>
    </location>
</feature>
<evidence type="ECO:0000256" key="1">
    <source>
        <dbReference type="SAM" id="MobiDB-lite"/>
    </source>
</evidence>
<organism evidence="2 3">
    <name type="scientific">Rugosimonospora acidiphila</name>
    <dbReference type="NCBI Taxonomy" id="556531"/>
    <lineage>
        <taxon>Bacteria</taxon>
        <taxon>Bacillati</taxon>
        <taxon>Actinomycetota</taxon>
        <taxon>Actinomycetes</taxon>
        <taxon>Micromonosporales</taxon>
        <taxon>Micromonosporaceae</taxon>
        <taxon>Rugosimonospora</taxon>
    </lineage>
</organism>
<evidence type="ECO:0000313" key="3">
    <source>
        <dbReference type="Proteomes" id="UP001501570"/>
    </source>
</evidence>
<dbReference type="Proteomes" id="UP001501570">
    <property type="component" value="Unassembled WGS sequence"/>
</dbReference>
<proteinExistence type="predicted"/>
<name>A0ABP9SCQ5_9ACTN</name>
<gene>
    <name evidence="2" type="ORF">GCM10023322_55480</name>
</gene>
<keyword evidence="3" id="KW-1185">Reference proteome</keyword>
<feature type="region of interest" description="Disordered" evidence="1">
    <location>
        <begin position="69"/>
        <end position="97"/>
    </location>
</feature>
<comment type="caution">
    <text evidence="2">The sequence shown here is derived from an EMBL/GenBank/DDBJ whole genome shotgun (WGS) entry which is preliminary data.</text>
</comment>
<dbReference type="EMBL" id="BAABJQ010000019">
    <property type="protein sequence ID" value="GAA5193443.1"/>
    <property type="molecule type" value="Genomic_DNA"/>
</dbReference>
<evidence type="ECO:0000313" key="2">
    <source>
        <dbReference type="EMBL" id="GAA5193443.1"/>
    </source>
</evidence>
<sequence>MTVRVAPREGAPAARPEAARLLAALADPDCGFDAIVVGEFERAFYGDRYRQLAPLFALYGVLAVGLPRPAPPSPSSGTATCSSSTPPASAGTPAARSPIWSPSCCSGLVARCASPPGSAQRFPDRLTPVAGGARGPAAGPPVDEAPEPGRPPAGYITGGVAAP</sequence>
<protein>
    <submittedName>
        <fullName evidence="2">Uncharacterized protein</fullName>
    </submittedName>
</protein>
<feature type="compositionally biased region" description="Low complexity" evidence="1">
    <location>
        <begin position="128"/>
        <end position="142"/>
    </location>
</feature>
<reference evidence="3" key="1">
    <citation type="journal article" date="2019" name="Int. J. Syst. Evol. Microbiol.">
        <title>The Global Catalogue of Microorganisms (GCM) 10K type strain sequencing project: providing services to taxonomists for standard genome sequencing and annotation.</title>
        <authorList>
            <consortium name="The Broad Institute Genomics Platform"/>
            <consortium name="The Broad Institute Genome Sequencing Center for Infectious Disease"/>
            <person name="Wu L."/>
            <person name="Ma J."/>
        </authorList>
    </citation>
    <scope>NUCLEOTIDE SEQUENCE [LARGE SCALE GENOMIC DNA]</scope>
    <source>
        <strain evidence="3">JCM 18304</strain>
    </source>
</reference>